<sequence>MQNLCCMKIQCGSGLAREWGSTVYLKHPGERVNIAAFVRTTR</sequence>
<organism evidence="1 2">
    <name type="scientific">Pseudomonas fluorescens</name>
    <dbReference type="NCBI Taxonomy" id="294"/>
    <lineage>
        <taxon>Bacteria</taxon>
        <taxon>Pseudomonadati</taxon>
        <taxon>Pseudomonadota</taxon>
        <taxon>Gammaproteobacteria</taxon>
        <taxon>Pseudomonadales</taxon>
        <taxon>Pseudomonadaceae</taxon>
        <taxon>Pseudomonas</taxon>
    </lineage>
</organism>
<dbReference type="Proteomes" id="UP000381378">
    <property type="component" value="Unassembled WGS sequence"/>
</dbReference>
<proteinExistence type="predicted"/>
<dbReference type="EMBL" id="CABVJF010000027">
    <property type="protein sequence ID" value="VVQ22686.1"/>
    <property type="molecule type" value="Genomic_DNA"/>
</dbReference>
<evidence type="ECO:0000313" key="2">
    <source>
        <dbReference type="Proteomes" id="UP000381378"/>
    </source>
</evidence>
<accession>A0A5E7VJ69</accession>
<reference evidence="1 2" key="1">
    <citation type="submission" date="2019-09" db="EMBL/GenBank/DDBJ databases">
        <authorList>
            <person name="Chandra G."/>
            <person name="Truman W A."/>
        </authorList>
    </citation>
    <scope>NUCLEOTIDE SEQUENCE [LARGE SCALE GENOMIC DNA]</scope>
    <source>
        <strain evidence="1">PS928</strain>
    </source>
</reference>
<evidence type="ECO:0000313" key="1">
    <source>
        <dbReference type="EMBL" id="VVQ22686.1"/>
    </source>
</evidence>
<dbReference type="AlphaFoldDB" id="A0A5E7VJ69"/>
<name>A0A5E7VJ69_PSEFL</name>
<protein>
    <submittedName>
        <fullName evidence="1">Uncharacterized protein</fullName>
    </submittedName>
</protein>
<gene>
    <name evidence="1" type="ORF">PS928_05382</name>
</gene>